<protein>
    <recommendedName>
        <fullName evidence="3">Transmembrane protein</fullName>
    </recommendedName>
</protein>
<keyword evidence="1" id="KW-0472">Membrane</keyword>
<sequence length="609" mass="69451">MKRDNLLFTSLVVVIIVTFCLSPLYFVKAYDIVDKENNQVKNELQSTIVIPHDIVFNFTDKLSKYTYSFIQNLSINGLYGFEIKFKTSGSLALDDSLKLCITFNDLINISFRIDKLLQDNNIHSLTKSLYCENIEEETKISIYFEGQCFIGKEGNLTLFKTISLHSYDIPSLETEEKINPDVIPYSISFSGNSFSKKSFSAKSFFYVKTSNISKIKLNFTFNTNEFTSLERKITFQIGSNLTEKDFSSGFNTILFSLDCGNDLNILNISFTVGYSSDIIHLDGFSLSIEVEKEETIKEKDILDSQEWEGDKIDLTFDISILKNEQSSKELIINLNLSCGFEGATVTPYIEFKIISGIYTIYTGKVMSYEQGEEEIIEINTYTYTYNKQLLVNFYSKLEHSGKGKILIYNSSNLTVSEIPKMSSKGIFREVESEKSVYTPQLGAVILNYYDVFFNDYSLIIDYVFNLSFTLLTDYDEVFDRINVGITIGVNSSISKIFNETGRISVAENIKIYQGYNEVKIKLTIYGSGTYVSLKNITYRLNPIEDFSFQNENQTNSSVNIPLIKPPYTISLGISSILGQWVIGGIFAKVFNNNKKKNKKLKDTKYKLEL</sequence>
<name>A0A9Y1BR50_9ARCH</name>
<evidence type="ECO:0000313" key="2">
    <source>
        <dbReference type="EMBL" id="UJG43683.1"/>
    </source>
</evidence>
<evidence type="ECO:0000256" key="1">
    <source>
        <dbReference type="SAM" id="Phobius"/>
    </source>
</evidence>
<evidence type="ECO:0008006" key="3">
    <source>
        <dbReference type="Google" id="ProtNLM"/>
    </source>
</evidence>
<feature type="transmembrane region" description="Helical" evidence="1">
    <location>
        <begin position="567"/>
        <end position="590"/>
    </location>
</feature>
<dbReference type="Proteomes" id="UP001200513">
    <property type="component" value="Chromosome"/>
</dbReference>
<organism evidence="2">
    <name type="scientific">Candidatus Heimdallarchaeum endolithica</name>
    <dbReference type="NCBI Taxonomy" id="2876572"/>
    <lineage>
        <taxon>Archaea</taxon>
        <taxon>Promethearchaeati</taxon>
        <taxon>Candidatus Heimdallarchaeota</taxon>
        <taxon>Candidatus Heimdallarchaeia (ex Rinke et al. 2021) (nom. nud.)</taxon>
        <taxon>Candidatus Heimdallarchaeales</taxon>
        <taxon>Candidatus Heimdallarchaeaceae</taxon>
        <taxon>Candidatus Heimdallarchaeum</taxon>
    </lineage>
</organism>
<reference evidence="2" key="1">
    <citation type="journal article" date="2022" name="Nat. Microbiol.">
        <title>Unique mobile elements and scalable gene flow at the prokaryote-eukaryote boundary revealed by circularized Asgard archaea genomes.</title>
        <authorList>
            <person name="Wu F."/>
            <person name="Speth D.R."/>
            <person name="Philosof A."/>
            <person name="Cremiere A."/>
            <person name="Narayanan A."/>
            <person name="Barco R.A."/>
            <person name="Connon S.A."/>
            <person name="Amend J.P."/>
            <person name="Antoshechkin I.A."/>
            <person name="Orphan V.J."/>
        </authorList>
    </citation>
    <scope>NUCLEOTIDE SEQUENCE</scope>
    <source>
        <strain evidence="2">PR6</strain>
    </source>
</reference>
<accession>A0A9Y1BR50</accession>
<keyword evidence="1" id="KW-1133">Transmembrane helix</keyword>
<gene>
    <name evidence="2" type="ORF">K9W46_00525</name>
</gene>
<proteinExistence type="predicted"/>
<keyword evidence="1" id="KW-0812">Transmembrane</keyword>
<dbReference type="AlphaFoldDB" id="A0A9Y1BR50"/>
<dbReference type="EMBL" id="CP084167">
    <property type="protein sequence ID" value="UJG43683.1"/>
    <property type="molecule type" value="Genomic_DNA"/>
</dbReference>